<name>A0ABT3SWE2_9GAMM</name>
<gene>
    <name evidence="8" type="ORF">EYC87_10055</name>
</gene>
<dbReference type="InterPro" id="IPR030395">
    <property type="entry name" value="GP_PDE_dom"/>
</dbReference>
<comment type="caution">
    <text evidence="8">The sequence shown here is derived from an EMBL/GenBank/DDBJ whole genome shotgun (WGS) entry which is preliminary data.</text>
</comment>
<evidence type="ECO:0000256" key="5">
    <source>
        <dbReference type="ARBA" id="ARBA00022801"/>
    </source>
</evidence>
<comment type="catalytic activity">
    <reaction evidence="6">
        <text>a sn-glycero-3-phosphodiester + H2O = an alcohol + sn-glycerol 3-phosphate + H(+)</text>
        <dbReference type="Rhea" id="RHEA:12969"/>
        <dbReference type="ChEBI" id="CHEBI:15377"/>
        <dbReference type="ChEBI" id="CHEBI:15378"/>
        <dbReference type="ChEBI" id="CHEBI:30879"/>
        <dbReference type="ChEBI" id="CHEBI:57597"/>
        <dbReference type="ChEBI" id="CHEBI:83408"/>
        <dbReference type="EC" id="3.1.4.46"/>
    </reaction>
</comment>
<dbReference type="Proteomes" id="UP001143307">
    <property type="component" value="Unassembled WGS sequence"/>
</dbReference>
<accession>A0ABT3SWE2</accession>
<protein>
    <recommendedName>
        <fullName evidence="2">glycerophosphodiester phosphodiesterase</fullName>
        <ecNumber evidence="2">3.1.4.46</ecNumber>
    </recommendedName>
</protein>
<keyword evidence="3" id="KW-0732">Signal</keyword>
<evidence type="ECO:0000256" key="3">
    <source>
        <dbReference type="ARBA" id="ARBA00022729"/>
    </source>
</evidence>
<organism evidence="8 9">
    <name type="scientific">Candidatus Seongchinamella marina</name>
    <dbReference type="NCBI Taxonomy" id="2518990"/>
    <lineage>
        <taxon>Bacteria</taxon>
        <taxon>Pseudomonadati</taxon>
        <taxon>Pseudomonadota</taxon>
        <taxon>Gammaproteobacteria</taxon>
        <taxon>Cellvibrionales</taxon>
        <taxon>Halieaceae</taxon>
        <taxon>Seongchinamella</taxon>
    </lineage>
</organism>
<dbReference type="EC" id="3.1.4.46" evidence="2"/>
<evidence type="ECO:0000256" key="4">
    <source>
        <dbReference type="ARBA" id="ARBA00022798"/>
    </source>
</evidence>
<feature type="domain" description="GP-PDE" evidence="7">
    <location>
        <begin position="6"/>
        <end position="314"/>
    </location>
</feature>
<evidence type="ECO:0000259" key="7">
    <source>
        <dbReference type="PROSITE" id="PS51704"/>
    </source>
</evidence>
<reference evidence="8" key="1">
    <citation type="submission" date="2019-02" db="EMBL/GenBank/DDBJ databases">
        <authorList>
            <person name="Li S.-H."/>
        </authorList>
    </citation>
    <scope>NUCLEOTIDE SEQUENCE</scope>
    <source>
        <strain evidence="8">IMCC8485</strain>
    </source>
</reference>
<dbReference type="Pfam" id="PF03009">
    <property type="entry name" value="GDPD"/>
    <property type="match status" value="1"/>
</dbReference>
<dbReference type="SUPFAM" id="SSF51695">
    <property type="entry name" value="PLC-like phosphodiesterases"/>
    <property type="match status" value="1"/>
</dbReference>
<dbReference type="NCBIfam" id="NF008354">
    <property type="entry name" value="PRK11143.1"/>
    <property type="match status" value="1"/>
</dbReference>
<dbReference type="InterPro" id="IPR017946">
    <property type="entry name" value="PLC-like_Pdiesterase_TIM-brl"/>
</dbReference>
<dbReference type="PANTHER" id="PTHR43620">
    <property type="entry name" value="GLYCEROPHOSPHORYL DIESTER PHOSPHODIESTERASE"/>
    <property type="match status" value="1"/>
</dbReference>
<keyword evidence="4" id="KW-0319">Glycerol metabolism</keyword>
<evidence type="ECO:0000256" key="6">
    <source>
        <dbReference type="ARBA" id="ARBA00047512"/>
    </source>
</evidence>
<evidence type="ECO:0000256" key="2">
    <source>
        <dbReference type="ARBA" id="ARBA00012247"/>
    </source>
</evidence>
<comment type="similarity">
    <text evidence="1">Belongs to the glycerophosphoryl diester phosphodiesterase family.</text>
</comment>
<dbReference type="Gene3D" id="3.20.20.190">
    <property type="entry name" value="Phosphatidylinositol (PI) phosphodiesterase"/>
    <property type="match status" value="1"/>
</dbReference>
<evidence type="ECO:0000313" key="8">
    <source>
        <dbReference type="EMBL" id="MCX2973921.1"/>
    </source>
</evidence>
<dbReference type="PANTHER" id="PTHR43620:SF7">
    <property type="entry name" value="GLYCEROPHOSPHODIESTER PHOSPHODIESTERASE GDPD5-RELATED"/>
    <property type="match status" value="1"/>
</dbReference>
<dbReference type="EMBL" id="SHNP01000003">
    <property type="protein sequence ID" value="MCX2973921.1"/>
    <property type="molecule type" value="Genomic_DNA"/>
</dbReference>
<proteinExistence type="inferred from homology"/>
<evidence type="ECO:0000313" key="9">
    <source>
        <dbReference type="Proteomes" id="UP001143307"/>
    </source>
</evidence>
<dbReference type="PROSITE" id="PS51704">
    <property type="entry name" value="GP_PDE"/>
    <property type="match status" value="1"/>
</dbReference>
<dbReference type="GO" id="GO:0008889">
    <property type="term" value="F:glycerophosphodiester phosphodiesterase activity"/>
    <property type="evidence" value="ECO:0007669"/>
    <property type="project" value="UniProtKB-EC"/>
</dbReference>
<evidence type="ECO:0000256" key="1">
    <source>
        <dbReference type="ARBA" id="ARBA00007277"/>
    </source>
</evidence>
<keyword evidence="5 8" id="KW-0378">Hydrolase</keyword>
<dbReference type="RefSeq" id="WP_279252748.1">
    <property type="nucleotide sequence ID" value="NZ_SHNP01000003.1"/>
</dbReference>
<sequence length="317" mass="35207">MSKSGPIVIAHRGASGYLPEHSLESKAMAHAMGADFLEQDVVLTSDGVPIVLHDIHLDSTTNVARLFPGRAREDGRYYALDFNLQEIKALSLHERSFTNDSGEEQAFYPRRFPLDQGSFRLPTLKEEISLIHGLNLSREKKAGLYVELKSPLWHQQQGYDIATAVLGALAETGYATKVDQVFLQCFNDQTLIALREVTPLPLIQLIGENDWGEEGEIDYEAMQTAAGLARIANYAQGIGPWIPQVLTHRDSGLEPTPLTALAHEHGLQVHPYTLRIDELPEGAENAAELHQALFEKAGVDGLFTDFPDITRRYLQAR</sequence>
<keyword evidence="9" id="KW-1185">Reference proteome</keyword>